<gene>
    <name evidence="1" type="ORF">GUITHDRAFT_149097</name>
</gene>
<evidence type="ECO:0000313" key="3">
    <source>
        <dbReference type="Proteomes" id="UP000011087"/>
    </source>
</evidence>
<dbReference type="AlphaFoldDB" id="L1I656"/>
<dbReference type="PaxDb" id="55529-EKX31748"/>
<reference evidence="2" key="3">
    <citation type="submission" date="2016-03" db="UniProtKB">
        <authorList>
            <consortium name="EnsemblProtists"/>
        </authorList>
    </citation>
    <scope>IDENTIFICATION</scope>
</reference>
<dbReference type="EMBL" id="JH993240">
    <property type="protein sequence ID" value="EKX31748.1"/>
    <property type="molecule type" value="Genomic_DNA"/>
</dbReference>
<keyword evidence="3" id="KW-1185">Reference proteome</keyword>
<dbReference type="GeneID" id="17288478"/>
<name>L1I656_GUITC</name>
<protein>
    <submittedName>
        <fullName evidence="1 2">Uncharacterized protein</fullName>
    </submittedName>
</protein>
<evidence type="ECO:0000313" key="1">
    <source>
        <dbReference type="EMBL" id="EKX31748.1"/>
    </source>
</evidence>
<dbReference type="RefSeq" id="XP_005818728.1">
    <property type="nucleotide sequence ID" value="XM_005818671.1"/>
</dbReference>
<sequence length="123" mass="13586">MASAVLPMEGMLSGIKADDRVVIENVVAVMQGLSRDLCFHDYEVRTSKDGFVIIAKTSDSILSLSDLQLIRDANPVRVQNVGVVPLEGKRIALHVKVLSSTAPVTLTEVDIVRVKKRRHWGFF</sequence>
<dbReference type="Proteomes" id="UP000011087">
    <property type="component" value="Unassembled WGS sequence"/>
</dbReference>
<evidence type="ECO:0000313" key="2">
    <source>
        <dbReference type="EnsemblProtists" id="EKX31748"/>
    </source>
</evidence>
<dbReference type="EnsemblProtists" id="EKX31748">
    <property type="protein sequence ID" value="EKX31748"/>
    <property type="gene ID" value="GUITHDRAFT_149097"/>
</dbReference>
<organism evidence="1">
    <name type="scientific">Guillardia theta (strain CCMP2712)</name>
    <name type="common">Cryptophyte</name>
    <dbReference type="NCBI Taxonomy" id="905079"/>
    <lineage>
        <taxon>Eukaryota</taxon>
        <taxon>Cryptophyceae</taxon>
        <taxon>Pyrenomonadales</taxon>
        <taxon>Geminigeraceae</taxon>
        <taxon>Guillardia</taxon>
    </lineage>
</organism>
<dbReference type="HOGENOM" id="CLU_2019629_0_0_1"/>
<reference evidence="1 3" key="1">
    <citation type="journal article" date="2012" name="Nature">
        <title>Algal genomes reveal evolutionary mosaicism and the fate of nucleomorphs.</title>
        <authorList>
            <consortium name="DOE Joint Genome Institute"/>
            <person name="Curtis B.A."/>
            <person name="Tanifuji G."/>
            <person name="Burki F."/>
            <person name="Gruber A."/>
            <person name="Irimia M."/>
            <person name="Maruyama S."/>
            <person name="Arias M.C."/>
            <person name="Ball S.G."/>
            <person name="Gile G.H."/>
            <person name="Hirakawa Y."/>
            <person name="Hopkins J.F."/>
            <person name="Kuo A."/>
            <person name="Rensing S.A."/>
            <person name="Schmutz J."/>
            <person name="Symeonidi A."/>
            <person name="Elias M."/>
            <person name="Eveleigh R.J."/>
            <person name="Herman E.K."/>
            <person name="Klute M.J."/>
            <person name="Nakayama T."/>
            <person name="Obornik M."/>
            <person name="Reyes-Prieto A."/>
            <person name="Armbrust E.V."/>
            <person name="Aves S.J."/>
            <person name="Beiko R.G."/>
            <person name="Coutinho P."/>
            <person name="Dacks J.B."/>
            <person name="Durnford D.G."/>
            <person name="Fast N.M."/>
            <person name="Green B.R."/>
            <person name="Grisdale C.J."/>
            <person name="Hempel F."/>
            <person name="Henrissat B."/>
            <person name="Hoppner M.P."/>
            <person name="Ishida K."/>
            <person name="Kim E."/>
            <person name="Koreny L."/>
            <person name="Kroth P.G."/>
            <person name="Liu Y."/>
            <person name="Malik S.B."/>
            <person name="Maier U.G."/>
            <person name="McRose D."/>
            <person name="Mock T."/>
            <person name="Neilson J.A."/>
            <person name="Onodera N.T."/>
            <person name="Poole A.M."/>
            <person name="Pritham E.J."/>
            <person name="Richards T.A."/>
            <person name="Rocap G."/>
            <person name="Roy S.W."/>
            <person name="Sarai C."/>
            <person name="Schaack S."/>
            <person name="Shirato S."/>
            <person name="Slamovits C.H."/>
            <person name="Spencer D.F."/>
            <person name="Suzuki S."/>
            <person name="Worden A.Z."/>
            <person name="Zauner S."/>
            <person name="Barry K."/>
            <person name="Bell C."/>
            <person name="Bharti A.K."/>
            <person name="Crow J.A."/>
            <person name="Grimwood J."/>
            <person name="Kramer R."/>
            <person name="Lindquist E."/>
            <person name="Lucas S."/>
            <person name="Salamov A."/>
            <person name="McFadden G.I."/>
            <person name="Lane C.E."/>
            <person name="Keeling P.J."/>
            <person name="Gray M.W."/>
            <person name="Grigoriev I.V."/>
            <person name="Archibald J.M."/>
        </authorList>
    </citation>
    <scope>NUCLEOTIDE SEQUENCE</scope>
    <source>
        <strain evidence="1 3">CCMP2712</strain>
    </source>
</reference>
<dbReference type="KEGG" id="gtt:GUITHDRAFT_149097"/>
<proteinExistence type="predicted"/>
<reference evidence="3" key="2">
    <citation type="submission" date="2012-11" db="EMBL/GenBank/DDBJ databases">
        <authorList>
            <person name="Kuo A."/>
            <person name="Curtis B.A."/>
            <person name="Tanifuji G."/>
            <person name="Burki F."/>
            <person name="Gruber A."/>
            <person name="Irimia M."/>
            <person name="Maruyama S."/>
            <person name="Arias M.C."/>
            <person name="Ball S.G."/>
            <person name="Gile G.H."/>
            <person name="Hirakawa Y."/>
            <person name="Hopkins J.F."/>
            <person name="Rensing S.A."/>
            <person name="Schmutz J."/>
            <person name="Symeonidi A."/>
            <person name="Elias M."/>
            <person name="Eveleigh R.J."/>
            <person name="Herman E.K."/>
            <person name="Klute M.J."/>
            <person name="Nakayama T."/>
            <person name="Obornik M."/>
            <person name="Reyes-Prieto A."/>
            <person name="Armbrust E.V."/>
            <person name="Aves S.J."/>
            <person name="Beiko R.G."/>
            <person name="Coutinho P."/>
            <person name="Dacks J.B."/>
            <person name="Durnford D.G."/>
            <person name="Fast N.M."/>
            <person name="Green B.R."/>
            <person name="Grisdale C."/>
            <person name="Hempe F."/>
            <person name="Henrissat B."/>
            <person name="Hoppner M.P."/>
            <person name="Ishida K.-I."/>
            <person name="Kim E."/>
            <person name="Koreny L."/>
            <person name="Kroth P.G."/>
            <person name="Liu Y."/>
            <person name="Malik S.-B."/>
            <person name="Maier U.G."/>
            <person name="McRose D."/>
            <person name="Mock T."/>
            <person name="Neilson J.A."/>
            <person name="Onodera N.T."/>
            <person name="Poole A.M."/>
            <person name="Pritham E.J."/>
            <person name="Richards T.A."/>
            <person name="Rocap G."/>
            <person name="Roy S.W."/>
            <person name="Sarai C."/>
            <person name="Schaack S."/>
            <person name="Shirato S."/>
            <person name="Slamovits C.H."/>
            <person name="Spencer D.F."/>
            <person name="Suzuki S."/>
            <person name="Worden A.Z."/>
            <person name="Zauner S."/>
            <person name="Barry K."/>
            <person name="Bell C."/>
            <person name="Bharti A.K."/>
            <person name="Crow J.A."/>
            <person name="Grimwood J."/>
            <person name="Kramer R."/>
            <person name="Lindquist E."/>
            <person name="Lucas S."/>
            <person name="Salamov A."/>
            <person name="McFadden G.I."/>
            <person name="Lane C.E."/>
            <person name="Keeling P.J."/>
            <person name="Gray M.W."/>
            <person name="Grigoriev I.V."/>
            <person name="Archibald J.M."/>
        </authorList>
    </citation>
    <scope>NUCLEOTIDE SEQUENCE</scope>
    <source>
        <strain evidence="3">CCMP2712</strain>
    </source>
</reference>
<accession>L1I656</accession>